<comment type="caution">
    <text evidence="1">The sequence shown here is derived from an EMBL/GenBank/DDBJ whole genome shotgun (WGS) entry which is preliminary data.</text>
</comment>
<dbReference type="RefSeq" id="WP_345600660.1">
    <property type="nucleotide sequence ID" value="NZ_BAABLT010000012.1"/>
</dbReference>
<organism evidence="1 2">
    <name type="scientific">Saccharopolyspora rosea</name>
    <dbReference type="NCBI Taxonomy" id="524884"/>
    <lineage>
        <taxon>Bacteria</taxon>
        <taxon>Bacillati</taxon>
        <taxon>Actinomycetota</taxon>
        <taxon>Actinomycetes</taxon>
        <taxon>Pseudonocardiales</taxon>
        <taxon>Pseudonocardiaceae</taxon>
        <taxon>Saccharopolyspora</taxon>
    </lineage>
</organism>
<dbReference type="Proteomes" id="UP001597018">
    <property type="component" value="Unassembled WGS sequence"/>
</dbReference>
<dbReference type="EMBL" id="JBHTIW010000036">
    <property type="protein sequence ID" value="MFD0923514.1"/>
    <property type="molecule type" value="Genomic_DNA"/>
</dbReference>
<name>A0ABW3FYQ1_9PSEU</name>
<accession>A0ABW3FYQ1</accession>
<dbReference type="SUPFAM" id="SSF160104">
    <property type="entry name" value="Acetoacetate decarboxylase-like"/>
    <property type="match status" value="1"/>
</dbReference>
<gene>
    <name evidence="1" type="ORF">ACFQ16_27550</name>
</gene>
<dbReference type="Pfam" id="PF06314">
    <property type="entry name" value="ADC"/>
    <property type="match status" value="1"/>
</dbReference>
<evidence type="ECO:0000313" key="1">
    <source>
        <dbReference type="EMBL" id="MFD0923514.1"/>
    </source>
</evidence>
<dbReference type="InterPro" id="IPR010451">
    <property type="entry name" value="Acetoacetate_decarboxylase"/>
</dbReference>
<proteinExistence type="predicted"/>
<reference evidence="2" key="1">
    <citation type="journal article" date="2019" name="Int. J. Syst. Evol. Microbiol.">
        <title>The Global Catalogue of Microorganisms (GCM) 10K type strain sequencing project: providing services to taxonomists for standard genome sequencing and annotation.</title>
        <authorList>
            <consortium name="The Broad Institute Genomics Platform"/>
            <consortium name="The Broad Institute Genome Sequencing Center for Infectious Disease"/>
            <person name="Wu L."/>
            <person name="Ma J."/>
        </authorList>
    </citation>
    <scope>NUCLEOTIDE SEQUENCE [LARGE SCALE GENOMIC DNA]</scope>
    <source>
        <strain evidence="2">CCUG 56401</strain>
    </source>
</reference>
<keyword evidence="2" id="KW-1185">Reference proteome</keyword>
<protein>
    <submittedName>
        <fullName evidence="1">Acetoacetate decarboxylase family protein</fullName>
    </submittedName>
</protein>
<evidence type="ECO:0000313" key="2">
    <source>
        <dbReference type="Proteomes" id="UP001597018"/>
    </source>
</evidence>
<dbReference type="Gene3D" id="2.40.400.10">
    <property type="entry name" value="Acetoacetate decarboxylase-like"/>
    <property type="match status" value="1"/>
</dbReference>
<dbReference type="InterPro" id="IPR023375">
    <property type="entry name" value="ADC_dom_sf"/>
</dbReference>
<sequence length="229" mass="25031">MSSHLVQGRCVDMPVRVREASACSVMFAVPARVARSTIEHSGLDVVEPVPGRALCSLAFVRYVDGDLGRYHEFAVAFLVRAPRGRRPGAFIHRLPVDQSFTLEAGRTVWGFPKCMADIDLRSDGPVRRCTVRQDGRLVVDLLVRRGLPVPGGIAAVDAYTHLDGTTRRIPWTVRPSGLRGRPGGARIRLGDHPVADELARLGLPRTALLTSTIDNLAMEFQDAETCARS</sequence>